<sequence>MFSFRHGKLSRVRGRQQGSAVAQPEAVARLSGAAVALRARALSASSSARTRSGPWIGRGGLDQFGRADPK</sequence>
<feature type="region of interest" description="Disordered" evidence="1">
    <location>
        <begin position="1"/>
        <end position="24"/>
    </location>
</feature>
<comment type="caution">
    <text evidence="2">The sequence shown here is derived from an EMBL/GenBank/DDBJ whole genome shotgun (WGS) entry which is preliminary data.</text>
</comment>
<dbReference type="EMBL" id="NRSD01000005">
    <property type="protein sequence ID" value="MBK1644468.1"/>
    <property type="molecule type" value="Genomic_DNA"/>
</dbReference>
<accession>A0A9X0WH45</accession>
<dbReference type="AlphaFoldDB" id="A0A9X0WH45"/>
<name>A0A9X0WH45_9GAMM</name>
<keyword evidence="3" id="KW-1185">Reference proteome</keyword>
<proteinExistence type="predicted"/>
<reference evidence="2 3" key="1">
    <citation type="journal article" date="2020" name="Microorganisms">
        <title>Osmotic Adaptation and Compatible Solute Biosynthesis of Phototrophic Bacteria as Revealed from Genome Analyses.</title>
        <authorList>
            <person name="Imhoff J.F."/>
            <person name="Rahn T."/>
            <person name="Kunzel S."/>
            <person name="Keller A."/>
            <person name="Neulinger S.C."/>
        </authorList>
    </citation>
    <scope>NUCLEOTIDE SEQUENCE [LARGE SCALE GENOMIC DNA]</scope>
    <source>
        <strain evidence="2 3">DSM 21303</strain>
    </source>
</reference>
<gene>
    <name evidence="2" type="ORF">CKO25_07330</name>
</gene>
<feature type="compositionally biased region" description="Low complexity" evidence="1">
    <location>
        <begin position="43"/>
        <end position="53"/>
    </location>
</feature>
<protein>
    <submittedName>
        <fullName evidence="2">Uncharacterized protein</fullName>
    </submittedName>
</protein>
<evidence type="ECO:0000313" key="3">
    <source>
        <dbReference type="Proteomes" id="UP001138802"/>
    </source>
</evidence>
<feature type="region of interest" description="Disordered" evidence="1">
    <location>
        <begin position="43"/>
        <end position="70"/>
    </location>
</feature>
<organism evidence="2 3">
    <name type="scientific">Thiocapsa imhoffii</name>
    <dbReference type="NCBI Taxonomy" id="382777"/>
    <lineage>
        <taxon>Bacteria</taxon>
        <taxon>Pseudomonadati</taxon>
        <taxon>Pseudomonadota</taxon>
        <taxon>Gammaproteobacteria</taxon>
        <taxon>Chromatiales</taxon>
        <taxon>Chromatiaceae</taxon>
        <taxon>Thiocapsa</taxon>
    </lineage>
</organism>
<evidence type="ECO:0000256" key="1">
    <source>
        <dbReference type="SAM" id="MobiDB-lite"/>
    </source>
</evidence>
<feature type="compositionally biased region" description="Basic residues" evidence="1">
    <location>
        <begin position="1"/>
        <end position="14"/>
    </location>
</feature>
<dbReference type="Proteomes" id="UP001138802">
    <property type="component" value="Unassembled WGS sequence"/>
</dbReference>
<evidence type="ECO:0000313" key="2">
    <source>
        <dbReference type="EMBL" id="MBK1644468.1"/>
    </source>
</evidence>